<dbReference type="InterPro" id="IPR040763">
    <property type="entry name" value="RNR_alpha_hel"/>
</dbReference>
<comment type="cofactor">
    <cofactor evidence="1">
        <name>adenosylcob(III)alamin</name>
        <dbReference type="ChEBI" id="CHEBI:18408"/>
    </cofactor>
</comment>
<comment type="caution">
    <text evidence="9">The sequence shown here is derived from an EMBL/GenBank/DDBJ whole genome shotgun (WGS) entry which is preliminary data.</text>
</comment>
<proteinExistence type="predicted"/>
<dbReference type="InterPro" id="IPR050862">
    <property type="entry name" value="RdRp_reductase_class-2"/>
</dbReference>
<evidence type="ECO:0000313" key="9">
    <source>
        <dbReference type="EMBL" id="MEO1767099.1"/>
    </source>
</evidence>
<evidence type="ECO:0000256" key="4">
    <source>
        <dbReference type="ARBA" id="ARBA00022840"/>
    </source>
</evidence>
<keyword evidence="4 7" id="KW-0067">ATP-binding</keyword>
<dbReference type="SUPFAM" id="SSF51998">
    <property type="entry name" value="PFL-like glycyl radical enzymes"/>
    <property type="match status" value="1"/>
</dbReference>
<sequence>MESLPFSQTRKRDGRVVPFDAQRIVNAVRRAMEAAGEGDLAHDPPRVAEAVVKALAERFPPTHIPHVEEIQDQVEESLILLDFPKTAKAYILYRHERARIREKVKEVPEHVRRLAAESKRYFRNSLSEFIYYRTYSRWIDEQGRRETWIETVDRYMGFMHEKVGDRLAPGEYAELREAILTQQVMPSMRLLWSAGKAARNNNAAAYNCSFIAPTQLDDFAEIMFLLMCGVGVGFSVESQNVQLLPIIRRQTGEMLPTHVVADSKEGWGDALKLGLKTWYEGKDIRFDFSQVRPAGARLYTMGGRSSGPGPLKALLEFARAKILANQGKRLSNLDVHDIICKIGEVVEMGGVRRSALISLSDFDDDELRTAKSGYFYITNPQRAMANNSAVYEARPRAVDFLEEWLALAKSGTGERGLFNRGGLPRQVPARRWPCFEPYWPKSGTNPCGEIILRSKQFCNLTEVVARAEDTAETLARKMRLATILGTYQASLTYFPYISDEWRKNCEEERLLGVSITGMWDCTAARDPTVLARLRELAVATNVEYAARFGINPSTAVTCVKPSGTVSQLVDSASGMHPRYARYYLRRVRISATDPLFTMLKEQKFPYHPEVGQLEASATSFVLEFPVKAPEGCVTRNDLNALAQLEFWKTVKLNYTEHNPSVTIAVAPDEWIATADWLYENWDILGGLSFLPRADTVYELAPYEEISAEEYERRMASLPRIDFSHIVVYEKEDTTKGAKEFACVAGQCEIDPEEGSVTAAPGR</sequence>
<evidence type="ECO:0000256" key="7">
    <source>
        <dbReference type="PROSITE-ProRule" id="PRU00492"/>
    </source>
</evidence>
<dbReference type="PANTHER" id="PTHR43371">
    <property type="entry name" value="VITAMIN B12-DEPENDENT RIBONUCLEOTIDE REDUCTASE"/>
    <property type="match status" value="1"/>
</dbReference>
<dbReference type="PANTHER" id="PTHR43371:SF1">
    <property type="entry name" value="RIBONUCLEOSIDE-DIPHOSPHATE REDUCTASE"/>
    <property type="match status" value="1"/>
</dbReference>
<feature type="domain" description="ATP-cone" evidence="8">
    <location>
        <begin position="7"/>
        <end position="101"/>
    </location>
</feature>
<keyword evidence="10" id="KW-1185">Reference proteome</keyword>
<dbReference type="Pfam" id="PF17975">
    <property type="entry name" value="RNR_Alpha"/>
    <property type="match status" value="1"/>
</dbReference>
<accession>A0ABV0EEU4</accession>
<dbReference type="Proteomes" id="UP001482231">
    <property type="component" value="Unassembled WGS sequence"/>
</dbReference>
<dbReference type="PROSITE" id="PS51161">
    <property type="entry name" value="ATP_CONE"/>
    <property type="match status" value="1"/>
</dbReference>
<dbReference type="InterPro" id="IPR005144">
    <property type="entry name" value="ATP-cone_dom"/>
</dbReference>
<dbReference type="RefSeq" id="WP_347308208.1">
    <property type="nucleotide sequence ID" value="NZ_JBAJEX010000005.1"/>
</dbReference>
<protein>
    <submittedName>
        <fullName evidence="9">ATP cone domain-containing protein</fullName>
    </submittedName>
</protein>
<dbReference type="Gene3D" id="3.20.70.20">
    <property type="match status" value="2"/>
</dbReference>
<keyword evidence="5" id="KW-0560">Oxidoreductase</keyword>
<evidence type="ECO:0000256" key="5">
    <source>
        <dbReference type="ARBA" id="ARBA00023002"/>
    </source>
</evidence>
<dbReference type="EMBL" id="JBAJEX010000005">
    <property type="protein sequence ID" value="MEO1767099.1"/>
    <property type="molecule type" value="Genomic_DNA"/>
</dbReference>
<keyword evidence="3 7" id="KW-0547">Nucleotide-binding</keyword>
<reference evidence="9 10" key="1">
    <citation type="submission" date="2024-02" db="EMBL/GenBank/DDBJ databases">
        <title>New thermophilic sulfur-oxidizing bacteria from a hot springs of the Uzon caldera (Kamchatka, Russia).</title>
        <authorList>
            <person name="Dukat A.M."/>
            <person name="Elcheninov A.G."/>
            <person name="Frolov E.N."/>
        </authorList>
    </citation>
    <scope>NUCLEOTIDE SEQUENCE [LARGE SCALE GENOMIC DNA]</scope>
    <source>
        <strain evidence="9 10">AK1</strain>
    </source>
</reference>
<gene>
    <name evidence="9" type="ORF">V6E02_07730</name>
</gene>
<name>A0ABV0EEU4_9BURK</name>
<dbReference type="Pfam" id="PF03477">
    <property type="entry name" value="ATP-cone"/>
    <property type="match status" value="1"/>
</dbReference>
<keyword evidence="2" id="KW-0846">Cobalamin</keyword>
<evidence type="ECO:0000256" key="6">
    <source>
        <dbReference type="ARBA" id="ARBA00023285"/>
    </source>
</evidence>
<evidence type="ECO:0000313" key="10">
    <source>
        <dbReference type="Proteomes" id="UP001482231"/>
    </source>
</evidence>
<evidence type="ECO:0000256" key="3">
    <source>
        <dbReference type="ARBA" id="ARBA00022741"/>
    </source>
</evidence>
<evidence type="ECO:0000256" key="2">
    <source>
        <dbReference type="ARBA" id="ARBA00022628"/>
    </source>
</evidence>
<organism evidence="9 10">
    <name type="scientific">Thiobacter aerophilum</name>
    <dbReference type="NCBI Taxonomy" id="3121275"/>
    <lineage>
        <taxon>Bacteria</taxon>
        <taxon>Pseudomonadati</taxon>
        <taxon>Pseudomonadota</taxon>
        <taxon>Betaproteobacteria</taxon>
        <taxon>Burkholderiales</taxon>
        <taxon>Thiobacteraceae</taxon>
        <taxon>Thiobacter</taxon>
    </lineage>
</organism>
<evidence type="ECO:0000256" key="1">
    <source>
        <dbReference type="ARBA" id="ARBA00001922"/>
    </source>
</evidence>
<keyword evidence="6" id="KW-0170">Cobalt</keyword>
<evidence type="ECO:0000259" key="8">
    <source>
        <dbReference type="PROSITE" id="PS51161"/>
    </source>
</evidence>